<keyword evidence="2" id="KW-1185">Reference proteome</keyword>
<evidence type="ECO:0000313" key="1">
    <source>
        <dbReference type="EMBL" id="VDN11291.1"/>
    </source>
</evidence>
<gene>
    <name evidence="1" type="ORF">DILT_LOCUS7122</name>
</gene>
<sequence>MAPASAVACATVHAGSYSYPHSMSLTPMNGATQHVVVSHHNHAAGTLSLISKHSSLTGKRTRDSASAETSLKAMYQRKRSIVLLLLASEIERLVTWYNPQGKAELTLPEEQDIEAWLRKKIGREKSMRDWAVLVWEHCPAAAIFLQQRLAPTLPYLSSDPYTAAFLVSYPCFFATL</sequence>
<proteinExistence type="predicted"/>
<dbReference type="OrthoDB" id="6275502at2759"/>
<protein>
    <submittedName>
        <fullName evidence="1">Uncharacterized protein</fullName>
    </submittedName>
</protein>
<name>A0A3P7LYR2_DIBLA</name>
<dbReference type="AlphaFoldDB" id="A0A3P7LYR2"/>
<dbReference type="EMBL" id="UYRU01051145">
    <property type="protein sequence ID" value="VDN11291.1"/>
    <property type="molecule type" value="Genomic_DNA"/>
</dbReference>
<organism evidence="1 2">
    <name type="scientific">Dibothriocephalus latus</name>
    <name type="common">Fish tapeworm</name>
    <name type="synonym">Diphyllobothrium latum</name>
    <dbReference type="NCBI Taxonomy" id="60516"/>
    <lineage>
        <taxon>Eukaryota</taxon>
        <taxon>Metazoa</taxon>
        <taxon>Spiralia</taxon>
        <taxon>Lophotrochozoa</taxon>
        <taxon>Platyhelminthes</taxon>
        <taxon>Cestoda</taxon>
        <taxon>Eucestoda</taxon>
        <taxon>Diphyllobothriidea</taxon>
        <taxon>Diphyllobothriidae</taxon>
        <taxon>Dibothriocephalus</taxon>
    </lineage>
</organism>
<accession>A0A3P7LYR2</accession>
<evidence type="ECO:0000313" key="2">
    <source>
        <dbReference type="Proteomes" id="UP000281553"/>
    </source>
</evidence>
<dbReference type="Proteomes" id="UP000281553">
    <property type="component" value="Unassembled WGS sequence"/>
</dbReference>
<reference evidence="1 2" key="1">
    <citation type="submission" date="2018-11" db="EMBL/GenBank/DDBJ databases">
        <authorList>
            <consortium name="Pathogen Informatics"/>
        </authorList>
    </citation>
    <scope>NUCLEOTIDE SEQUENCE [LARGE SCALE GENOMIC DNA]</scope>
</reference>